<evidence type="ECO:0000256" key="4">
    <source>
        <dbReference type="ARBA" id="ARBA00022475"/>
    </source>
</evidence>
<name>A0ABR7MBL4_9BACT</name>
<feature type="transmembrane region" description="Helical" evidence="8">
    <location>
        <begin position="21"/>
        <end position="40"/>
    </location>
</feature>
<feature type="transmembrane region" description="Helical" evidence="8">
    <location>
        <begin position="285"/>
        <end position="305"/>
    </location>
</feature>
<accession>A0ABR7MBL4</accession>
<evidence type="ECO:0000256" key="2">
    <source>
        <dbReference type="ARBA" id="ARBA00007783"/>
    </source>
</evidence>
<keyword evidence="4 8" id="KW-1003">Cell membrane</keyword>
<dbReference type="InterPro" id="IPR047817">
    <property type="entry name" value="ABC2_TM_bact-type"/>
</dbReference>
<keyword evidence="3 8" id="KW-0813">Transport</keyword>
<proteinExistence type="inferred from homology"/>
<keyword evidence="5 8" id="KW-0812">Transmembrane</keyword>
<evidence type="ECO:0000256" key="5">
    <source>
        <dbReference type="ARBA" id="ARBA00022692"/>
    </source>
</evidence>
<feature type="transmembrane region" description="Helical" evidence="8">
    <location>
        <begin position="174"/>
        <end position="196"/>
    </location>
</feature>
<keyword evidence="11" id="KW-1185">Reference proteome</keyword>
<comment type="similarity">
    <text evidence="2 8">Belongs to the ABC-2 integral membrane protein family.</text>
</comment>
<feature type="transmembrane region" description="Helical" evidence="8">
    <location>
        <begin position="222"/>
        <end position="244"/>
    </location>
</feature>
<comment type="caution">
    <text evidence="10">The sequence shown here is derived from an EMBL/GenBank/DDBJ whole genome shotgun (WGS) entry which is preliminary data.</text>
</comment>
<dbReference type="PROSITE" id="PS51012">
    <property type="entry name" value="ABC_TM2"/>
    <property type="match status" value="1"/>
</dbReference>
<protein>
    <recommendedName>
        <fullName evidence="8">Transport permease protein</fullName>
    </recommendedName>
</protein>
<evidence type="ECO:0000256" key="7">
    <source>
        <dbReference type="ARBA" id="ARBA00023136"/>
    </source>
</evidence>
<reference evidence="10 11" key="1">
    <citation type="submission" date="2016-07" db="EMBL/GenBank/DDBJ databases">
        <title>Genome analysis of Flavihumibacter stibioxidans YS-17.</title>
        <authorList>
            <person name="Shi K."/>
            <person name="Han Y."/>
            <person name="Wang G."/>
        </authorList>
    </citation>
    <scope>NUCLEOTIDE SEQUENCE [LARGE SCALE GENOMIC DNA]</scope>
    <source>
        <strain evidence="10 11">YS-17</strain>
    </source>
</reference>
<feature type="domain" description="ABC transmembrane type-2" evidence="9">
    <location>
        <begin position="132"/>
        <end position="366"/>
    </location>
</feature>
<dbReference type="InterPro" id="IPR051449">
    <property type="entry name" value="ABC-2_transporter_component"/>
</dbReference>
<dbReference type="InterPro" id="IPR013525">
    <property type="entry name" value="ABC2_TM"/>
</dbReference>
<evidence type="ECO:0000256" key="3">
    <source>
        <dbReference type="ARBA" id="ARBA00022448"/>
    </source>
</evidence>
<dbReference type="Gene3D" id="3.40.1710.10">
    <property type="entry name" value="abc type-2 transporter like domain"/>
    <property type="match status" value="1"/>
</dbReference>
<evidence type="ECO:0000256" key="8">
    <source>
        <dbReference type="RuleBase" id="RU361157"/>
    </source>
</evidence>
<dbReference type="Proteomes" id="UP000765802">
    <property type="component" value="Unassembled WGS sequence"/>
</dbReference>
<dbReference type="InterPro" id="IPR000412">
    <property type="entry name" value="ABC_2_transport"/>
</dbReference>
<evidence type="ECO:0000313" key="11">
    <source>
        <dbReference type="Proteomes" id="UP000765802"/>
    </source>
</evidence>
<feature type="transmembrane region" description="Helical" evidence="8">
    <location>
        <begin position="250"/>
        <end position="273"/>
    </location>
</feature>
<gene>
    <name evidence="10" type="ORF">BC349_14895</name>
</gene>
<evidence type="ECO:0000259" key="9">
    <source>
        <dbReference type="PROSITE" id="PS51012"/>
    </source>
</evidence>
<organism evidence="10 11">
    <name type="scientific">Flavihumibacter stibioxidans</name>
    <dbReference type="NCBI Taxonomy" id="1834163"/>
    <lineage>
        <taxon>Bacteria</taxon>
        <taxon>Pseudomonadati</taxon>
        <taxon>Bacteroidota</taxon>
        <taxon>Chitinophagia</taxon>
        <taxon>Chitinophagales</taxon>
        <taxon>Chitinophagaceae</taxon>
        <taxon>Flavihumibacter</taxon>
    </lineage>
</organism>
<keyword evidence="6 8" id="KW-1133">Transmembrane helix</keyword>
<sequence>MKQFLVFVRKEFLHAFRDRKTLLIMFGLPIVQIILFGFALTNEVKNSKLVIVDPSRDEASQALTNRIRSSKYFDIYREAMSYAEMEAAFRSGKIKAAIVFPQDFNEQWKHLNNVQLQLITDGSDPNTGRTIQNYLTAIINDFRNDRVNNGNAQVLIHPNIRMLYNPSLEGTMNFVPGVMALVLLLVCTTLTAVSIVRERELGTMEILLVSPFKPVYVLLSKAVPYFILSMVNLSVILLLGTYVLNVPVKGSVSLLLLASALFILTCLSMGLLISTLAKTQQTAMIISMMGMMLPTVLLTGFMFPIENMPVPLQVISNIVPSRWYYLITKDVMLKGLGFSAIWKELLVLGGMTVFLLLFSLKKFNNRLS</sequence>
<dbReference type="RefSeq" id="WP_187257650.1">
    <property type="nucleotide sequence ID" value="NZ_JBHULF010000006.1"/>
</dbReference>
<dbReference type="PRINTS" id="PR00164">
    <property type="entry name" value="ABC2TRNSPORT"/>
</dbReference>
<dbReference type="PANTHER" id="PTHR30294">
    <property type="entry name" value="MEMBRANE COMPONENT OF ABC TRANSPORTER YHHJ-RELATED"/>
    <property type="match status" value="1"/>
</dbReference>
<comment type="subcellular location">
    <subcellularLocation>
        <location evidence="1 8">Cell membrane</location>
        <topology evidence="1 8">Multi-pass membrane protein</topology>
    </subcellularLocation>
</comment>
<evidence type="ECO:0000313" key="10">
    <source>
        <dbReference type="EMBL" id="MBC6492347.1"/>
    </source>
</evidence>
<keyword evidence="7 8" id="KW-0472">Membrane</keyword>
<dbReference type="PANTHER" id="PTHR30294:SF29">
    <property type="entry name" value="MULTIDRUG ABC TRANSPORTER PERMEASE YBHS-RELATED"/>
    <property type="match status" value="1"/>
</dbReference>
<feature type="transmembrane region" description="Helical" evidence="8">
    <location>
        <begin position="340"/>
        <end position="360"/>
    </location>
</feature>
<dbReference type="Pfam" id="PF12698">
    <property type="entry name" value="ABC2_membrane_3"/>
    <property type="match status" value="1"/>
</dbReference>
<dbReference type="EMBL" id="MBUA01000027">
    <property type="protein sequence ID" value="MBC6492347.1"/>
    <property type="molecule type" value="Genomic_DNA"/>
</dbReference>
<evidence type="ECO:0000256" key="6">
    <source>
        <dbReference type="ARBA" id="ARBA00022989"/>
    </source>
</evidence>
<evidence type="ECO:0000256" key="1">
    <source>
        <dbReference type="ARBA" id="ARBA00004651"/>
    </source>
</evidence>